<accession>A0A2Z6LKX8</accession>
<protein>
    <recommendedName>
        <fullName evidence="3">NAC domain-containing protein</fullName>
    </recommendedName>
</protein>
<keyword evidence="2" id="KW-1185">Reference proteome</keyword>
<organism evidence="1 2">
    <name type="scientific">Trifolium subterraneum</name>
    <name type="common">Subterranean clover</name>
    <dbReference type="NCBI Taxonomy" id="3900"/>
    <lineage>
        <taxon>Eukaryota</taxon>
        <taxon>Viridiplantae</taxon>
        <taxon>Streptophyta</taxon>
        <taxon>Embryophyta</taxon>
        <taxon>Tracheophyta</taxon>
        <taxon>Spermatophyta</taxon>
        <taxon>Magnoliopsida</taxon>
        <taxon>eudicotyledons</taxon>
        <taxon>Gunneridae</taxon>
        <taxon>Pentapetalae</taxon>
        <taxon>rosids</taxon>
        <taxon>fabids</taxon>
        <taxon>Fabales</taxon>
        <taxon>Fabaceae</taxon>
        <taxon>Papilionoideae</taxon>
        <taxon>50 kb inversion clade</taxon>
        <taxon>NPAAA clade</taxon>
        <taxon>Hologalegina</taxon>
        <taxon>IRL clade</taxon>
        <taxon>Trifolieae</taxon>
        <taxon>Trifolium</taxon>
    </lineage>
</organism>
<evidence type="ECO:0008006" key="3">
    <source>
        <dbReference type="Google" id="ProtNLM"/>
    </source>
</evidence>
<name>A0A2Z6LKX8_TRISU</name>
<dbReference type="Proteomes" id="UP000242715">
    <property type="component" value="Unassembled WGS sequence"/>
</dbReference>
<evidence type="ECO:0000313" key="1">
    <source>
        <dbReference type="EMBL" id="GAU13265.1"/>
    </source>
</evidence>
<sequence length="130" mass="14423">MGVVSESASADAFSEDYYALYKVFKKSGPGPKNGEQYGAPFKEEDWADDNVVDFNVKSAQLEAPKAVTNTFTDQPQPLPVVNAFSNQLQPLFDDEIDEIFKGAFDIQPVLDQQHVNGYANFPQPLTEVFP</sequence>
<dbReference type="OrthoDB" id="1751002at2759"/>
<dbReference type="AlphaFoldDB" id="A0A2Z6LKX8"/>
<dbReference type="EMBL" id="DF973135">
    <property type="protein sequence ID" value="GAU13265.1"/>
    <property type="molecule type" value="Genomic_DNA"/>
</dbReference>
<proteinExistence type="predicted"/>
<evidence type="ECO:0000313" key="2">
    <source>
        <dbReference type="Proteomes" id="UP000242715"/>
    </source>
</evidence>
<reference evidence="2" key="1">
    <citation type="journal article" date="2017" name="Front. Plant Sci.">
        <title>Climate Clever Clovers: New Paradigm to Reduce the Environmental Footprint of Ruminants by Breeding Low Methanogenic Forages Utilizing Haplotype Variation.</title>
        <authorList>
            <person name="Kaur P."/>
            <person name="Appels R."/>
            <person name="Bayer P.E."/>
            <person name="Keeble-Gagnere G."/>
            <person name="Wang J."/>
            <person name="Hirakawa H."/>
            <person name="Shirasawa K."/>
            <person name="Vercoe P."/>
            <person name="Stefanova K."/>
            <person name="Durmic Z."/>
            <person name="Nichols P."/>
            <person name="Revell C."/>
            <person name="Isobe S.N."/>
            <person name="Edwards D."/>
            <person name="Erskine W."/>
        </authorList>
    </citation>
    <scope>NUCLEOTIDE SEQUENCE [LARGE SCALE GENOMIC DNA]</scope>
    <source>
        <strain evidence="2">cv. Daliak</strain>
    </source>
</reference>
<gene>
    <name evidence="1" type="ORF">TSUD_42190</name>
</gene>